<dbReference type="GO" id="GO:0005737">
    <property type="term" value="C:cytoplasm"/>
    <property type="evidence" value="ECO:0007669"/>
    <property type="project" value="EnsemblFungi"/>
</dbReference>
<dbReference type="OrthoDB" id="9972657at2759"/>
<dbReference type="GO" id="GO:0002098">
    <property type="term" value="P:tRNA wobble uridine modification"/>
    <property type="evidence" value="ECO:0007669"/>
    <property type="project" value="EnsemblFungi"/>
</dbReference>
<dbReference type="FunCoup" id="A0A165HK23">
    <property type="interactions" value="653"/>
</dbReference>
<keyword evidence="2" id="KW-0067">ATP-binding</keyword>
<dbReference type="PANTHER" id="PTHR12435">
    <property type="match status" value="1"/>
</dbReference>
<dbReference type="GeneID" id="28897554"/>
<dbReference type="OMA" id="THSRWDK"/>
<evidence type="ECO:0000256" key="3">
    <source>
        <dbReference type="ARBA" id="ARBA00025768"/>
    </source>
</evidence>
<dbReference type="SUPFAM" id="SSF52540">
    <property type="entry name" value="P-loop containing nucleoside triphosphate hydrolases"/>
    <property type="match status" value="1"/>
</dbReference>
<dbReference type="AlphaFoldDB" id="A0A165HK23"/>
<evidence type="ECO:0000256" key="1">
    <source>
        <dbReference type="ARBA" id="ARBA00022741"/>
    </source>
</evidence>
<dbReference type="EMBL" id="KV407457">
    <property type="protein sequence ID" value="KZF23631.1"/>
    <property type="molecule type" value="Genomic_DNA"/>
</dbReference>
<keyword evidence="5" id="KW-1185">Reference proteome</keyword>
<evidence type="ECO:0000313" key="5">
    <source>
        <dbReference type="Proteomes" id="UP000076632"/>
    </source>
</evidence>
<dbReference type="Pfam" id="PF08433">
    <property type="entry name" value="KTI12"/>
    <property type="match status" value="1"/>
</dbReference>
<dbReference type="STRING" id="1328760.A0A165HK23"/>
<dbReference type="InterPro" id="IPR013641">
    <property type="entry name" value="KTI12/PSTK"/>
</dbReference>
<dbReference type="InterPro" id="IPR027417">
    <property type="entry name" value="P-loop_NTPase"/>
</dbReference>
<protein>
    <submittedName>
        <fullName evidence="4">Chromatin associated protein KTI12</fullName>
    </submittedName>
</protein>
<dbReference type="GO" id="GO:0003682">
    <property type="term" value="F:chromatin binding"/>
    <property type="evidence" value="ECO:0007669"/>
    <property type="project" value="EnsemblFungi"/>
</dbReference>
<sequence length="299" mass="33889">MPLILLSGFPSSGKTHRAKQLVDYFQGRIDANASQPTPDPRIARLRVHRIDDTSLGLSREAYREARTEKDARSTLYSAIRRALGRDDIVIADAMNFIKGYRYQLFCEAKALQTPSCVVHIGTPIDTCRSNNRLLLGDDTVDGGYPDDIFEDLVRRYEEPNGMTRWDSPLFTVIYDDPSPPCDAIWDALVGAEGKAKLVKPHQATVLKPASESNYLYELDRTTQEVLTHIQTWQKDHPGEEGGQISIPEAELPIELPASPLSLSHLQRMRRQFITLNRQHTLPKSRIRDLFIDYLNTNFA</sequence>
<reference evidence="4 5" key="1">
    <citation type="journal article" date="2016" name="Fungal Biol.">
        <title>The genome of Xylona heveae provides a window into fungal endophytism.</title>
        <authorList>
            <person name="Gazis R."/>
            <person name="Kuo A."/>
            <person name="Riley R."/>
            <person name="LaButti K."/>
            <person name="Lipzen A."/>
            <person name="Lin J."/>
            <person name="Amirebrahimi M."/>
            <person name="Hesse C.N."/>
            <person name="Spatafora J.W."/>
            <person name="Henrissat B."/>
            <person name="Hainaut M."/>
            <person name="Grigoriev I.V."/>
            <person name="Hibbett D.S."/>
        </authorList>
    </citation>
    <scope>NUCLEOTIDE SEQUENCE [LARGE SCALE GENOMIC DNA]</scope>
    <source>
        <strain evidence="4 5">TC161</strain>
    </source>
</reference>
<accession>A0A165HK23</accession>
<dbReference type="GO" id="GO:0005524">
    <property type="term" value="F:ATP binding"/>
    <property type="evidence" value="ECO:0007669"/>
    <property type="project" value="UniProtKB-KW"/>
</dbReference>
<name>A0A165HK23_XYLHT</name>
<dbReference type="RefSeq" id="XP_018189186.1">
    <property type="nucleotide sequence ID" value="XM_018332417.1"/>
</dbReference>
<organism evidence="4 5">
    <name type="scientific">Xylona heveae (strain CBS 132557 / TC161)</name>
    <dbReference type="NCBI Taxonomy" id="1328760"/>
    <lineage>
        <taxon>Eukaryota</taxon>
        <taxon>Fungi</taxon>
        <taxon>Dikarya</taxon>
        <taxon>Ascomycota</taxon>
        <taxon>Pezizomycotina</taxon>
        <taxon>Xylonomycetes</taxon>
        <taxon>Xylonales</taxon>
        <taxon>Xylonaceae</taxon>
        <taxon>Xylona</taxon>
    </lineage>
</organism>
<dbReference type="Proteomes" id="UP000076632">
    <property type="component" value="Unassembled WGS sequence"/>
</dbReference>
<evidence type="ECO:0000313" key="4">
    <source>
        <dbReference type="EMBL" id="KZF23631.1"/>
    </source>
</evidence>
<dbReference type="GO" id="GO:0006357">
    <property type="term" value="P:regulation of transcription by RNA polymerase II"/>
    <property type="evidence" value="ECO:0007669"/>
    <property type="project" value="EnsemblFungi"/>
</dbReference>
<keyword evidence="1" id="KW-0547">Nucleotide-binding</keyword>
<dbReference type="InParanoid" id="A0A165HK23"/>
<dbReference type="GO" id="GO:0005634">
    <property type="term" value="C:nucleus"/>
    <property type="evidence" value="ECO:0007669"/>
    <property type="project" value="EnsemblFungi"/>
</dbReference>
<dbReference type="Gene3D" id="3.40.50.300">
    <property type="entry name" value="P-loop containing nucleotide triphosphate hydrolases"/>
    <property type="match status" value="1"/>
</dbReference>
<gene>
    <name evidence="4" type="ORF">L228DRAFT_246444</name>
</gene>
<evidence type="ECO:0000256" key="2">
    <source>
        <dbReference type="ARBA" id="ARBA00022840"/>
    </source>
</evidence>
<proteinExistence type="inferred from homology"/>
<comment type="similarity">
    <text evidence="3">Belongs to the KTI12 family.</text>
</comment>